<organism evidence="1 2">
    <name type="scientific">Halosegnis marinus</name>
    <dbReference type="NCBI Taxonomy" id="3034023"/>
    <lineage>
        <taxon>Archaea</taxon>
        <taxon>Methanobacteriati</taxon>
        <taxon>Methanobacteriota</taxon>
        <taxon>Stenosarchaea group</taxon>
        <taxon>Halobacteria</taxon>
        <taxon>Halobacteriales</taxon>
        <taxon>Natronomonadaceae</taxon>
        <taxon>Halosegnis</taxon>
    </lineage>
</organism>
<dbReference type="Proteomes" id="UP001596398">
    <property type="component" value="Unassembled WGS sequence"/>
</dbReference>
<gene>
    <name evidence="1" type="ORF">ACFQJ4_00510</name>
</gene>
<proteinExistence type="predicted"/>
<evidence type="ECO:0000313" key="1">
    <source>
        <dbReference type="EMBL" id="MFC7233788.1"/>
    </source>
</evidence>
<accession>A0ABD5ZKL7</accession>
<name>A0ABD5ZKL7_9EURY</name>
<dbReference type="EMBL" id="JBHTAP010000001">
    <property type="protein sequence ID" value="MFC7233788.1"/>
    <property type="molecule type" value="Genomic_DNA"/>
</dbReference>
<sequence>MAHQFECDSCAFMVRSENDGELVGMVRDHADEYHDTELSRGDIEQGWAEVDVAADD</sequence>
<evidence type="ECO:0008006" key="3">
    <source>
        <dbReference type="Google" id="ProtNLM"/>
    </source>
</evidence>
<dbReference type="AlphaFoldDB" id="A0ABD5ZKL7"/>
<comment type="caution">
    <text evidence="1">The sequence shown here is derived from an EMBL/GenBank/DDBJ whole genome shotgun (WGS) entry which is preliminary data.</text>
</comment>
<protein>
    <recommendedName>
        <fullName evidence="3">DUF1059 domain-containing protein</fullName>
    </recommendedName>
</protein>
<dbReference type="GeneID" id="79265447"/>
<reference evidence="1 2" key="1">
    <citation type="journal article" date="2019" name="Int. J. Syst. Evol. Microbiol.">
        <title>The Global Catalogue of Microorganisms (GCM) 10K type strain sequencing project: providing services to taxonomists for standard genome sequencing and annotation.</title>
        <authorList>
            <consortium name="The Broad Institute Genomics Platform"/>
            <consortium name="The Broad Institute Genome Sequencing Center for Infectious Disease"/>
            <person name="Wu L."/>
            <person name="Ma J."/>
        </authorList>
    </citation>
    <scope>NUCLEOTIDE SEQUENCE [LARGE SCALE GENOMIC DNA]</scope>
    <source>
        <strain evidence="1 2">DT85</strain>
    </source>
</reference>
<dbReference type="RefSeq" id="WP_276234783.1">
    <property type="nucleotide sequence ID" value="NZ_CP119802.1"/>
</dbReference>
<keyword evidence="2" id="KW-1185">Reference proteome</keyword>
<evidence type="ECO:0000313" key="2">
    <source>
        <dbReference type="Proteomes" id="UP001596398"/>
    </source>
</evidence>